<dbReference type="InterPro" id="IPR010982">
    <property type="entry name" value="Lambda_DNA-bd_dom_sf"/>
</dbReference>
<dbReference type="RefSeq" id="WP_196474962.1">
    <property type="nucleotide sequence ID" value="NZ_JACFYX020000007.1"/>
</dbReference>
<dbReference type="Pfam" id="PF09048">
    <property type="entry name" value="Cro"/>
    <property type="match status" value="1"/>
</dbReference>
<evidence type="ECO:0000313" key="1">
    <source>
        <dbReference type="EMBL" id="MBG0835490.1"/>
    </source>
</evidence>
<accession>A0A931D1A4</accession>
<name>A0A931D1A4_9PSED</name>
<keyword evidence="2" id="KW-1185">Reference proteome</keyword>
<protein>
    <submittedName>
        <fullName evidence="1">Cro/Cl family transcriptional regulator</fullName>
    </submittedName>
</protein>
<dbReference type="GO" id="GO:0006355">
    <property type="term" value="P:regulation of DNA-templated transcription"/>
    <property type="evidence" value="ECO:0007669"/>
    <property type="project" value="InterPro"/>
</dbReference>
<proteinExistence type="predicted"/>
<organism evidence="1 2">
    <name type="scientific">Pseudomonas chaetocerotis</name>
    <dbReference type="NCBI Taxonomy" id="2758695"/>
    <lineage>
        <taxon>Bacteria</taxon>
        <taxon>Pseudomonadati</taxon>
        <taxon>Pseudomonadota</taxon>
        <taxon>Gammaproteobacteria</taxon>
        <taxon>Pseudomonadales</taxon>
        <taxon>Pseudomonadaceae</taxon>
        <taxon>Pseudomonas</taxon>
    </lineage>
</organism>
<dbReference type="Proteomes" id="UP000596932">
    <property type="component" value="Unassembled WGS sequence"/>
</dbReference>
<reference evidence="1" key="1">
    <citation type="submission" date="2020-07" db="EMBL/GenBank/DDBJ databases">
        <title>Pseudomonas chaetoceroseae sp. nov., a new member of the Pseudomonas oleovorans group isolated from a culture of Chaetoceros calcitrans.</title>
        <authorList>
            <person name="Girard L."/>
            <person name="Lood C."/>
            <person name="De Mot R."/>
            <person name="Baudart J."/>
        </authorList>
    </citation>
    <scope>NUCLEOTIDE SEQUENCE</scope>
    <source>
        <strain evidence="1">536</strain>
    </source>
</reference>
<gene>
    <name evidence="1" type="ORF">H3221_10240</name>
</gene>
<dbReference type="SUPFAM" id="SSF47413">
    <property type="entry name" value="lambda repressor-like DNA-binding domains"/>
    <property type="match status" value="1"/>
</dbReference>
<dbReference type="GO" id="GO:0003677">
    <property type="term" value="F:DNA binding"/>
    <property type="evidence" value="ECO:0007669"/>
    <property type="project" value="InterPro"/>
</dbReference>
<dbReference type="PIRSF" id="PIRSF003217">
    <property type="entry name" value="Cro_protein"/>
    <property type="match status" value="1"/>
</dbReference>
<sequence>MKRTKLADLVAERGQAAIAKALGVSAPAIAKALTAERTIFVTEHADGTFTAEELRPFPSQPGKTQAA</sequence>
<comment type="caution">
    <text evidence="1">The sequence shown here is derived from an EMBL/GenBank/DDBJ whole genome shotgun (WGS) entry which is preliminary data.</text>
</comment>
<dbReference type="InterPro" id="IPR000655">
    <property type="entry name" value="Cro-like"/>
</dbReference>
<dbReference type="InterPro" id="IPR038202">
    <property type="entry name" value="Cro_sf"/>
</dbReference>
<evidence type="ECO:0000313" key="2">
    <source>
        <dbReference type="Proteomes" id="UP000596932"/>
    </source>
</evidence>
<dbReference type="Gene3D" id="3.30.240.10">
    <property type="entry name" value="CRO Repressor"/>
    <property type="match status" value="1"/>
</dbReference>
<dbReference type="AlphaFoldDB" id="A0A931D1A4"/>
<dbReference type="EMBL" id="JACFYX010000008">
    <property type="protein sequence ID" value="MBG0835490.1"/>
    <property type="molecule type" value="Genomic_DNA"/>
</dbReference>